<dbReference type="EMBL" id="WTPW01000355">
    <property type="protein sequence ID" value="KAF0520295.1"/>
    <property type="molecule type" value="Genomic_DNA"/>
</dbReference>
<evidence type="ECO:0000313" key="2">
    <source>
        <dbReference type="Proteomes" id="UP000439903"/>
    </source>
</evidence>
<reference evidence="1 2" key="1">
    <citation type="journal article" date="2019" name="Environ. Microbiol.">
        <title>At the nexus of three kingdoms: the genome of the mycorrhizal fungus Gigaspora margarita provides insights into plant, endobacterial and fungal interactions.</title>
        <authorList>
            <person name="Venice F."/>
            <person name="Ghignone S."/>
            <person name="Salvioli di Fossalunga A."/>
            <person name="Amselem J."/>
            <person name="Novero M."/>
            <person name="Xianan X."/>
            <person name="Sedzielewska Toro K."/>
            <person name="Morin E."/>
            <person name="Lipzen A."/>
            <person name="Grigoriev I.V."/>
            <person name="Henrissat B."/>
            <person name="Martin F.M."/>
            <person name="Bonfante P."/>
        </authorList>
    </citation>
    <scope>NUCLEOTIDE SEQUENCE [LARGE SCALE GENOMIC DNA]</scope>
    <source>
        <strain evidence="1 2">BEG34</strain>
    </source>
</reference>
<keyword evidence="2" id="KW-1185">Reference proteome</keyword>
<gene>
    <name evidence="1" type="ORF">F8M41_016423</name>
</gene>
<proteinExistence type="predicted"/>
<protein>
    <submittedName>
        <fullName evidence="1">Zn-finger domain-containing protein</fullName>
    </submittedName>
</protein>
<dbReference type="OrthoDB" id="2435793at2759"/>
<comment type="caution">
    <text evidence="1">The sequence shown here is derived from an EMBL/GenBank/DDBJ whole genome shotgun (WGS) entry which is preliminary data.</text>
</comment>
<name>A0A8H4APJ0_GIGMA</name>
<sequence>MLKTVQRQNIIKYLHQLKEPITKSKKQMQYALIGNSGTFNLSEFDEFVNSYKRLHQLAPEALDGFDHLLSALDEFFNSLHNILRIDNMEIFITWYNLAISSSGDTVRAMSDYYNHAQFDNVLVNVNEEMGQYNTYNGACFAKVLMVCSVRTLAIENSFELALVRWYDFKHLNRLHKYKCPWITLTNIYSFIPVDLLIELVHIVPCFNSENEYFANVFIF</sequence>
<evidence type="ECO:0000313" key="1">
    <source>
        <dbReference type="EMBL" id="KAF0520295.1"/>
    </source>
</evidence>
<accession>A0A8H4APJ0</accession>
<organism evidence="1 2">
    <name type="scientific">Gigaspora margarita</name>
    <dbReference type="NCBI Taxonomy" id="4874"/>
    <lineage>
        <taxon>Eukaryota</taxon>
        <taxon>Fungi</taxon>
        <taxon>Fungi incertae sedis</taxon>
        <taxon>Mucoromycota</taxon>
        <taxon>Glomeromycotina</taxon>
        <taxon>Glomeromycetes</taxon>
        <taxon>Diversisporales</taxon>
        <taxon>Gigasporaceae</taxon>
        <taxon>Gigaspora</taxon>
    </lineage>
</organism>
<dbReference type="Proteomes" id="UP000439903">
    <property type="component" value="Unassembled WGS sequence"/>
</dbReference>
<dbReference type="AlphaFoldDB" id="A0A8H4APJ0"/>